<protein>
    <recommendedName>
        <fullName evidence="5">Nucleolar complex protein 3 homolog</fullName>
        <shortName evidence="5">NOC3 protein homolog</shortName>
    </recommendedName>
</protein>
<dbReference type="Pfam" id="PF07540">
    <property type="entry name" value="NOC3p"/>
    <property type="match status" value="1"/>
</dbReference>
<comment type="subcellular location">
    <subcellularLocation>
        <location evidence="1 5">Nucleus</location>
        <location evidence="1 5">Nucleolus</location>
    </subcellularLocation>
</comment>
<dbReference type="HOGENOM" id="CLU_012441_2_1_1"/>
<dbReference type="Ensembl" id="ENSOANT00000007079.4">
    <property type="protein sequence ID" value="ENSOANP00000007077.3"/>
    <property type="gene ID" value="ENSOANG00000004468.4"/>
</dbReference>
<evidence type="ECO:0000256" key="2">
    <source>
        <dbReference type="ARBA" id="ARBA00007797"/>
    </source>
</evidence>
<reference evidence="10" key="2">
    <citation type="submission" date="2025-08" db="UniProtKB">
        <authorList>
            <consortium name="Ensembl"/>
        </authorList>
    </citation>
    <scope>IDENTIFICATION</scope>
    <source>
        <strain evidence="10">Glennie</strain>
    </source>
</reference>
<dbReference type="eggNOG" id="KOG2153">
    <property type="taxonomic scope" value="Eukaryota"/>
</dbReference>
<evidence type="ECO:0000256" key="3">
    <source>
        <dbReference type="ARBA" id="ARBA00023054"/>
    </source>
</evidence>
<reference evidence="10" key="3">
    <citation type="submission" date="2025-09" db="UniProtKB">
        <authorList>
            <consortium name="Ensembl"/>
        </authorList>
    </citation>
    <scope>IDENTIFICATION</scope>
    <source>
        <strain evidence="10">Glennie</strain>
    </source>
</reference>
<dbReference type="InterPro" id="IPR011501">
    <property type="entry name" value="Noc3_N"/>
</dbReference>
<evidence type="ECO:0000259" key="9">
    <source>
        <dbReference type="Pfam" id="PF07540"/>
    </source>
</evidence>
<dbReference type="PIRSF" id="PIRSF028977">
    <property type="entry name" value="Nucleolar_complex_p3"/>
    <property type="match status" value="1"/>
</dbReference>
<dbReference type="GO" id="GO:0003682">
    <property type="term" value="F:chromatin binding"/>
    <property type="evidence" value="ECO:0000318"/>
    <property type="project" value="GO_Central"/>
</dbReference>
<dbReference type="PANTHER" id="PTHR14428">
    <property type="entry name" value="NUCLEOLAR COMPLEX PROTEIN 3"/>
    <property type="match status" value="1"/>
</dbReference>
<evidence type="ECO:0000259" key="8">
    <source>
        <dbReference type="Pfam" id="PF03914"/>
    </source>
</evidence>
<name>F7DNH7_ORNAN</name>
<accession>F7DNH7</accession>
<evidence type="ECO:0000256" key="5">
    <source>
        <dbReference type="PIRNR" id="PIRNR028977"/>
    </source>
</evidence>
<evidence type="ECO:0000256" key="6">
    <source>
        <dbReference type="SAM" id="Coils"/>
    </source>
</evidence>
<dbReference type="AlphaFoldDB" id="F7DNH7"/>
<reference evidence="10 11" key="1">
    <citation type="journal article" date="2008" name="Nature">
        <title>Genome analysis of the platypus reveals unique signatures of evolution.</title>
        <authorList>
            <person name="Warren W.C."/>
            <person name="Hillier L.W."/>
            <person name="Marshall Graves J.A."/>
            <person name="Birney E."/>
            <person name="Ponting C.P."/>
            <person name="Grutzner F."/>
            <person name="Belov K."/>
            <person name="Miller W."/>
            <person name="Clarke L."/>
            <person name="Chinwalla A.T."/>
            <person name="Yang S.P."/>
            <person name="Heger A."/>
            <person name="Locke D.P."/>
            <person name="Miethke P."/>
            <person name="Waters P.D."/>
            <person name="Veyrunes F."/>
            <person name="Fulton L."/>
            <person name="Fulton B."/>
            <person name="Graves T."/>
            <person name="Wallis J."/>
            <person name="Puente X.S."/>
            <person name="Lopez-Otin C."/>
            <person name="Ordonez G.R."/>
            <person name="Eichler E.E."/>
            <person name="Chen L."/>
            <person name="Cheng Z."/>
            <person name="Deakin J.E."/>
            <person name="Alsop A."/>
            <person name="Thompson K."/>
            <person name="Kirby P."/>
            <person name="Papenfuss A.T."/>
            <person name="Wakefield M.J."/>
            <person name="Olender T."/>
            <person name="Lancet D."/>
            <person name="Huttley G.A."/>
            <person name="Smit A.F."/>
            <person name="Pask A."/>
            <person name="Temple-Smith P."/>
            <person name="Batzer M.A."/>
            <person name="Walker J.A."/>
            <person name="Konkel M.K."/>
            <person name="Harris R.S."/>
            <person name="Whittington C.M."/>
            <person name="Wong E.S."/>
            <person name="Gemmell N.J."/>
            <person name="Buschiazzo E."/>
            <person name="Vargas Jentzsch I.M."/>
            <person name="Merkel A."/>
            <person name="Schmitz J."/>
            <person name="Zemann A."/>
            <person name="Churakov G."/>
            <person name="Kriegs J.O."/>
            <person name="Brosius J."/>
            <person name="Murchison E.P."/>
            <person name="Sachidanandam R."/>
            <person name="Smith C."/>
            <person name="Hannon G.J."/>
            <person name="Tsend-Ayush E."/>
            <person name="McMillan D."/>
            <person name="Attenborough R."/>
            <person name="Rens W."/>
            <person name="Ferguson-Smith M."/>
            <person name="Lefevre C.M."/>
            <person name="Sharp J.A."/>
            <person name="Nicholas K.R."/>
            <person name="Ray D.A."/>
            <person name="Kube M."/>
            <person name="Reinhardt R."/>
            <person name="Pringle T.H."/>
            <person name="Taylor J."/>
            <person name="Jones R.C."/>
            <person name="Nixon B."/>
            <person name="Dacheux J.L."/>
            <person name="Niwa H."/>
            <person name="Sekita Y."/>
            <person name="Huang X."/>
            <person name="Stark A."/>
            <person name="Kheradpour P."/>
            <person name="Kellis M."/>
            <person name="Flicek P."/>
            <person name="Chen Y."/>
            <person name="Webber C."/>
            <person name="Hardison R."/>
            <person name="Nelson J."/>
            <person name="Hallsworth-Pepin K."/>
            <person name="Delehaunty K."/>
            <person name="Markovic C."/>
            <person name="Minx P."/>
            <person name="Feng Y."/>
            <person name="Kremitzki C."/>
            <person name="Mitreva M."/>
            <person name="Glasscock J."/>
            <person name="Wylie T."/>
            <person name="Wohldmann P."/>
            <person name="Thiru P."/>
            <person name="Nhan M.N."/>
            <person name="Pohl C.S."/>
            <person name="Smith S.M."/>
            <person name="Hou S."/>
            <person name="Nefedov M."/>
            <person name="de Jong P.J."/>
            <person name="Renfree M.B."/>
            <person name="Mardis E.R."/>
            <person name="Wilson R.K."/>
        </authorList>
    </citation>
    <scope>NUCLEOTIDE SEQUENCE [LARGE SCALE GENOMIC DNA]</scope>
    <source>
        <strain evidence="10 11">Glennie</strain>
    </source>
</reference>
<keyword evidence="4" id="KW-0539">Nucleus</keyword>
<feature type="compositionally biased region" description="Basic residues" evidence="7">
    <location>
        <begin position="39"/>
        <end position="50"/>
    </location>
</feature>
<organism evidence="10 11">
    <name type="scientific">Ornithorhynchus anatinus</name>
    <name type="common">Duckbill platypus</name>
    <dbReference type="NCBI Taxonomy" id="9258"/>
    <lineage>
        <taxon>Eukaryota</taxon>
        <taxon>Metazoa</taxon>
        <taxon>Chordata</taxon>
        <taxon>Craniata</taxon>
        <taxon>Vertebrata</taxon>
        <taxon>Euteleostomi</taxon>
        <taxon>Mammalia</taxon>
        <taxon>Monotremata</taxon>
        <taxon>Ornithorhynchidae</taxon>
        <taxon>Ornithorhynchus</taxon>
    </lineage>
</organism>
<feature type="compositionally biased region" description="Basic residues" evidence="7">
    <location>
        <begin position="1"/>
        <end position="20"/>
    </location>
</feature>
<dbReference type="InParanoid" id="F7DNH7"/>
<keyword evidence="3 6" id="KW-0175">Coiled coil</keyword>
<sequence length="745" mass="85847">FKRKNTKRAPSFRKLLKTSKVKLDNKLKNKQYKQQSTAKRYRKEQRKLRQAVKDAISKNPVPEESLKKKQSARTIENEEDNEALPLDMLDEDDMQLLDDLAQRTSFLTRDLSSPEPVRSKKRKNENVIDKYEKMPRRLAAEPEKDLIHLLPIKDKNRIIPQTRERPVIVEEDVEQQEVQIEEAVTADLRPMLTTEELLTERREKLREKKVHIAALASAILSDPENNIKKLKELRALLTEQDPSIAVIVRKLVMLSLMEIFKDITPSYKIRALTEAERSAKVRKETQRLREFEEENLEQIIKDWKQRKLKKSNVISFKAYKGLAEVAIQSLCELLVTLAHFNFHNNIIVLIVPLMNDTSKSISEMCCEAVKKLFKQDKVGHASLGVVKVISGFVKSRNYDVRPEMLRVFLCLRIKEVEVKSDTEAITTKQKFMHYKEKRKNLSRMQRKWKKAEEKLERELLEAEASESAEKKLKVHTETLNMVFLTFFRILKKAQKSALLPAVLEGLAKFAHLINVEFFDDLLMVLHTLIESGDLSYRESLHCVLTAFHILSGQGDVLNIDPLKFYTHLYKTLFKLHAGASNDDVGLALQCLDVMLTRRRKQVSQQRALAFLKRLSTLALHVLPNSGLGILATGRVVLHVFPKTDLLFDNEGQGSGVYLPELDEPEYCNAQNTALWELHALRRHYHPVVRKFAAHLIAGAPSEGSEALDTDLSRRTATELFETYDTKDMTFNPSVPSFPQKMKVCL</sequence>
<keyword evidence="11" id="KW-1185">Reference proteome</keyword>
<dbReference type="OMA" id="HYCPQVR"/>
<evidence type="ECO:0000256" key="1">
    <source>
        <dbReference type="ARBA" id="ARBA00004604"/>
    </source>
</evidence>
<dbReference type="GO" id="GO:0005739">
    <property type="term" value="C:mitochondrion"/>
    <property type="evidence" value="ECO:0007669"/>
    <property type="project" value="Ensembl"/>
</dbReference>
<dbReference type="InterPro" id="IPR005612">
    <property type="entry name" value="CCAAT-binding_factor"/>
</dbReference>
<dbReference type="Pfam" id="PF03914">
    <property type="entry name" value="CBF"/>
    <property type="match status" value="1"/>
</dbReference>
<feature type="domain" description="Nucleolar complex-associated protein 3 N-terminal" evidence="9">
    <location>
        <begin position="208"/>
        <end position="294"/>
    </location>
</feature>
<dbReference type="SUPFAM" id="SSF48371">
    <property type="entry name" value="ARM repeat"/>
    <property type="match status" value="1"/>
</dbReference>
<dbReference type="GO" id="GO:0005730">
    <property type="term" value="C:nucleolus"/>
    <property type="evidence" value="ECO:0000318"/>
    <property type="project" value="GO_Central"/>
</dbReference>
<dbReference type="GO" id="GO:0006270">
    <property type="term" value="P:DNA replication initiation"/>
    <property type="evidence" value="ECO:0000318"/>
    <property type="project" value="GO_Central"/>
</dbReference>
<evidence type="ECO:0000313" key="11">
    <source>
        <dbReference type="Proteomes" id="UP000002279"/>
    </source>
</evidence>
<dbReference type="GO" id="GO:0005654">
    <property type="term" value="C:nucleoplasm"/>
    <property type="evidence" value="ECO:0007669"/>
    <property type="project" value="Ensembl"/>
</dbReference>
<feature type="region of interest" description="Disordered" evidence="7">
    <location>
        <begin position="1"/>
        <end position="84"/>
    </location>
</feature>
<dbReference type="Bgee" id="ENSOANG00000004468">
    <property type="expression patterns" value="Expressed in fibroblast and 8 other cell types or tissues"/>
</dbReference>
<feature type="coiled-coil region" evidence="6">
    <location>
        <begin position="434"/>
        <end position="470"/>
    </location>
</feature>
<dbReference type="STRING" id="9258.ENSOANP00000007077"/>
<gene>
    <name evidence="10" type="primary">NOC3L</name>
</gene>
<comment type="similarity">
    <text evidence="2 5">Belongs to the CBF/MAK21 family.</text>
</comment>
<feature type="domain" description="CCAAT-binding factor" evidence="8">
    <location>
        <begin position="539"/>
        <end position="692"/>
    </location>
</feature>
<dbReference type="PANTHER" id="PTHR14428:SF5">
    <property type="entry name" value="NUCLEOLAR COMPLEX PROTEIN 3 HOMOLOG"/>
    <property type="match status" value="1"/>
</dbReference>
<dbReference type="GeneTree" id="ENSGT00390000008540"/>
<evidence type="ECO:0000313" key="10">
    <source>
        <dbReference type="Ensembl" id="ENSOANP00000007077.3"/>
    </source>
</evidence>
<dbReference type="InterPro" id="IPR016024">
    <property type="entry name" value="ARM-type_fold"/>
</dbReference>
<evidence type="ECO:0000256" key="4">
    <source>
        <dbReference type="ARBA" id="ARBA00023242"/>
    </source>
</evidence>
<evidence type="ECO:0000256" key="7">
    <source>
        <dbReference type="SAM" id="MobiDB-lite"/>
    </source>
</evidence>
<proteinExistence type="inferred from homology"/>
<dbReference type="InterPro" id="IPR016903">
    <property type="entry name" value="Nucleolar_cplx-assoc_3"/>
</dbReference>
<dbReference type="Proteomes" id="UP000002279">
    <property type="component" value="Chromosome 10"/>
</dbReference>
<dbReference type="FunCoup" id="F7DNH7">
    <property type="interactions" value="3241"/>
</dbReference>